<reference evidence="1" key="2">
    <citation type="submission" date="2022-04" db="EMBL/GenBank/DDBJ databases">
        <title>Complete Genome Sequence of Flavobacterium sediminilitoris YSM-43, Isolated from a Tidal Sediment.</title>
        <authorList>
            <person name="Lee P.A."/>
        </authorList>
    </citation>
    <scope>NUCLEOTIDE SEQUENCE</scope>
    <source>
        <strain evidence="1">YSM-43</strain>
    </source>
</reference>
<evidence type="ECO:0000313" key="2">
    <source>
        <dbReference type="Proteomes" id="UP000830454"/>
    </source>
</evidence>
<protein>
    <recommendedName>
        <fullName evidence="3">Bacteriocin-like protein</fullName>
    </recommendedName>
</protein>
<keyword evidence="2" id="KW-1185">Reference proteome</keyword>
<dbReference type="EMBL" id="CP090145">
    <property type="protein sequence ID" value="UOX34509.1"/>
    <property type="molecule type" value="Genomic_DNA"/>
</dbReference>
<evidence type="ECO:0008006" key="3">
    <source>
        <dbReference type="Google" id="ProtNLM"/>
    </source>
</evidence>
<accession>A0ABY4HSJ7</accession>
<reference evidence="1" key="1">
    <citation type="submission" date="2021-12" db="EMBL/GenBank/DDBJ databases">
        <authorList>
            <person name="Cha I.-T."/>
            <person name="Lee K.-E."/>
            <person name="Park S.-J."/>
        </authorList>
    </citation>
    <scope>NUCLEOTIDE SEQUENCE</scope>
    <source>
        <strain evidence="1">YSM-43</strain>
    </source>
</reference>
<gene>
    <name evidence="1" type="ORF">LXD69_03115</name>
</gene>
<name>A0ABY4HSJ7_9FLAO</name>
<dbReference type="Proteomes" id="UP000830454">
    <property type="component" value="Chromosome"/>
</dbReference>
<sequence length="52" mass="5727">MKKSILNLRDVQVLSQKEQKTIKGGIHVCAIDGCPPGLFCTKVGCKKDPDWV</sequence>
<organism evidence="1 2">
    <name type="scientific">Flavobacterium sediminilitoris</name>
    <dbReference type="NCBI Taxonomy" id="2024526"/>
    <lineage>
        <taxon>Bacteria</taxon>
        <taxon>Pseudomonadati</taxon>
        <taxon>Bacteroidota</taxon>
        <taxon>Flavobacteriia</taxon>
        <taxon>Flavobacteriales</taxon>
        <taxon>Flavobacteriaceae</taxon>
        <taxon>Flavobacterium</taxon>
    </lineage>
</organism>
<evidence type="ECO:0000313" key="1">
    <source>
        <dbReference type="EMBL" id="UOX34509.1"/>
    </source>
</evidence>
<dbReference type="RefSeq" id="WP_246917487.1">
    <property type="nucleotide sequence ID" value="NZ_CP090145.1"/>
</dbReference>
<proteinExistence type="predicted"/>